<dbReference type="SUPFAM" id="SSF50985">
    <property type="entry name" value="RCC1/BLIP-II"/>
    <property type="match status" value="1"/>
</dbReference>
<dbReference type="STRING" id="1156394.T0QR60"/>
<evidence type="ECO:0000313" key="7">
    <source>
        <dbReference type="Proteomes" id="UP000030762"/>
    </source>
</evidence>
<dbReference type="eggNOG" id="KOG1426">
    <property type="taxonomic scope" value="Eukaryota"/>
</dbReference>
<sequence length="1405" mass="155869">MAIIATLLAYKKNHGLMRPWRQRQLSLLSDGWLIWDKTQTGANGKRMDLVETEIGHEIVKSGAFFSFTVNWAGDVSSLGFHTQAEAHEFRNTMQEIADENAAGRREWTAAFKHALEETNVDARRALVLHIKPRDWNKEWQFCLRSQASDDFTLQLRRMKRMYGLWLQFNQYALMLADAIHHAADPSAFVYQRNPGINPWFDDESTGQVEPKLRIYTSTPLVLLVARDHWKCYQSLKQDMRVFSSFKELYDVFRTIANTAASLGDEKLREVAQIKFPLTASFEIRDMRVLVCAQPLGDTNPVRLGNQHIHNMLNNLRFTRPTQVLQALPYRELPLFSCIHRSAVSDDVYLMRISSPYANVFRTDIRPYQYAGCLVPLDAAAPIQVLTQDELVTMKETLDASKKGLVHYLSLKGIKSKFETLPYLDVMYFAREIMSTDVNARATQFGATKMYGDIVFTFNAETSRLPLHLKEAFVLSLDAEARRFLSLLQERDVASSSVERVEVRIKELLAAHIHQFATRLITLGDGTTKDAPVLNHAPSSSSSNDEDEPASSSGSFIYVADTNHLRTLMKESGINMTFLPAILGCTGSTQAGVQLLVLTEIVARVAKHLLRFKLLTNPEMSRSAVAVELVNAIMRGLTEHDPVASQFWGVDLPIWVSLGPFSASAYFVPKSALDATTYHATLKRNPAPLFMALLRNLRLNVSLRVLDALLTHSNALHFSELQADDIIGFEKCKVSTDWANMERADLSSFSHQLVQLESVFKTSISETRPTTAFRPQGSTLQKGAIKSKGEYYLDLFRSVDERVAGAMEGISDHVEEYCLERSIHANLRSAIAAARNRDARQVRAIMTDVRRQIDMLPSVSLLPIGYFLSCLFLEIFLYEDAGQQHWKTLLSLYVHAWKWLRVLFRPANTSHLLMNASGHMLFLVLILKLSNVFRSLTPRDVSPEQMAHVQKSSAMLQLLMQTLPTSTDVSRLVSPQFWFKKIDRHFLNLNSMFLPKSLFEKAMVIPRTDVASAMWAMNGSAFLQGNVMGLSLDVEQRHMQQNHDAPHSEPLPTFGPRVVDLTMLRFPPPMVHSIRFVSCGYRHAALITTHGSLFTFGYGECGRLGHGDEEPVGQPKPVAFFEDKVVRHASCGREHSMVVTDDGQLYGFGWGEAGRLGTGESGKALLPQLVDLPPIAKVGCGREHTLAVARDGDLYAFGAGYSGRLGVGSEEDGHLPQRCALDVKILSAEAGECHSAAIDVDGNVYTWGFGGSGALGLGSLDDALVPTLVPDLRAIAIGCGAYHTVIVTPDGRVFGWGDALAGQLGDAAIGLGEMQMAPMHIPIPNVAATHVSCGSYTTGVLTTAGEVYNWGSPDAANGAPLQKQDAVPLKVDMPDGVAFGALSCGAYQMIAATRVATFTYDAECWM</sequence>
<dbReference type="VEuPathDB" id="FungiDB:SDRG_05461"/>
<dbReference type="InterPro" id="IPR033646">
    <property type="entry name" value="CLU-central"/>
</dbReference>
<feature type="domain" description="CLU central" evidence="4">
    <location>
        <begin position="558"/>
        <end position="640"/>
    </location>
</feature>
<dbReference type="GeneID" id="19946188"/>
<accession>T0QR60</accession>
<feature type="repeat" description="RCC1" evidence="2">
    <location>
        <begin position="1241"/>
        <end position="1289"/>
    </location>
</feature>
<dbReference type="Pfam" id="PF12807">
    <property type="entry name" value="eIF3_p135"/>
    <property type="match status" value="1"/>
</dbReference>
<dbReference type="PROSITE" id="PS50012">
    <property type="entry name" value="RCC1_3"/>
    <property type="match status" value="5"/>
</dbReference>
<keyword evidence="7" id="KW-1185">Reference proteome</keyword>
<gene>
    <name evidence="6" type="ORF">SDRG_05461</name>
</gene>
<feature type="repeat" description="RCC1" evidence="2">
    <location>
        <begin position="1290"/>
        <end position="1343"/>
    </location>
</feature>
<feature type="repeat" description="RCC1" evidence="2">
    <location>
        <begin position="1090"/>
        <end position="1141"/>
    </location>
</feature>
<dbReference type="InterPro" id="IPR058923">
    <property type="entry name" value="RCC1-like_dom"/>
</dbReference>
<keyword evidence="1" id="KW-0677">Repeat</keyword>
<evidence type="ECO:0000256" key="3">
    <source>
        <dbReference type="SAM" id="MobiDB-lite"/>
    </source>
</evidence>
<organism evidence="6 7">
    <name type="scientific">Saprolegnia diclina (strain VS20)</name>
    <dbReference type="NCBI Taxonomy" id="1156394"/>
    <lineage>
        <taxon>Eukaryota</taxon>
        <taxon>Sar</taxon>
        <taxon>Stramenopiles</taxon>
        <taxon>Oomycota</taxon>
        <taxon>Saprolegniomycetes</taxon>
        <taxon>Saprolegniales</taxon>
        <taxon>Saprolegniaceae</taxon>
        <taxon>Saprolegnia</taxon>
    </lineage>
</organism>
<dbReference type="PROSITE" id="PS00626">
    <property type="entry name" value="RCC1_2"/>
    <property type="match status" value="3"/>
</dbReference>
<dbReference type="Pfam" id="PF13540">
    <property type="entry name" value="RCC1_2"/>
    <property type="match status" value="1"/>
</dbReference>
<dbReference type="PANTHER" id="PTHR22872">
    <property type="entry name" value="BTK-BINDING PROTEIN-RELATED"/>
    <property type="match status" value="1"/>
</dbReference>
<dbReference type="InterPro" id="IPR000408">
    <property type="entry name" value="Reg_chr_condens"/>
</dbReference>
<feature type="region of interest" description="Disordered" evidence="3">
    <location>
        <begin position="530"/>
        <end position="549"/>
    </location>
</feature>
<dbReference type="OrthoDB" id="297375at2759"/>
<proteinExistence type="predicted"/>
<evidence type="ECO:0000259" key="4">
    <source>
        <dbReference type="Pfam" id="PF12807"/>
    </source>
</evidence>
<feature type="domain" description="RCC1-like" evidence="5">
    <location>
        <begin position="1057"/>
        <end position="1271"/>
    </location>
</feature>
<dbReference type="PRINTS" id="PR00633">
    <property type="entry name" value="RCCNDNSATION"/>
</dbReference>
<dbReference type="InterPro" id="IPR009091">
    <property type="entry name" value="RCC1/BLIP-II"/>
</dbReference>
<name>T0QR60_SAPDV</name>
<dbReference type="EMBL" id="JH767145">
    <property type="protein sequence ID" value="EQC37236.1"/>
    <property type="molecule type" value="Genomic_DNA"/>
</dbReference>
<dbReference type="InParanoid" id="T0QR60"/>
<dbReference type="InterPro" id="IPR051625">
    <property type="entry name" value="Signaling_Regulatory_Domain"/>
</dbReference>
<dbReference type="Gene3D" id="2.130.10.30">
    <property type="entry name" value="Regulator of chromosome condensation 1/beta-lactamase-inhibitor protein II"/>
    <property type="match status" value="2"/>
</dbReference>
<reference evidence="6 7" key="1">
    <citation type="submission" date="2012-04" db="EMBL/GenBank/DDBJ databases">
        <title>The Genome Sequence of Saprolegnia declina VS20.</title>
        <authorList>
            <consortium name="The Broad Institute Genome Sequencing Platform"/>
            <person name="Russ C."/>
            <person name="Nusbaum C."/>
            <person name="Tyler B."/>
            <person name="van West P."/>
            <person name="Dieguez-Uribeondo J."/>
            <person name="de Bruijn I."/>
            <person name="Tripathy S."/>
            <person name="Jiang R."/>
            <person name="Young S.K."/>
            <person name="Zeng Q."/>
            <person name="Gargeya S."/>
            <person name="Fitzgerald M."/>
            <person name="Haas B."/>
            <person name="Abouelleil A."/>
            <person name="Alvarado L."/>
            <person name="Arachchi H.M."/>
            <person name="Berlin A."/>
            <person name="Chapman S.B."/>
            <person name="Goldberg J."/>
            <person name="Griggs A."/>
            <person name="Gujja S."/>
            <person name="Hansen M."/>
            <person name="Howarth C."/>
            <person name="Imamovic A."/>
            <person name="Larimer J."/>
            <person name="McCowen C."/>
            <person name="Montmayeur A."/>
            <person name="Murphy C."/>
            <person name="Neiman D."/>
            <person name="Pearson M."/>
            <person name="Priest M."/>
            <person name="Roberts A."/>
            <person name="Saif S."/>
            <person name="Shea T."/>
            <person name="Sisk P."/>
            <person name="Sykes S."/>
            <person name="Wortman J."/>
            <person name="Nusbaum C."/>
            <person name="Birren B."/>
        </authorList>
    </citation>
    <scope>NUCLEOTIDE SEQUENCE [LARGE SCALE GENOMIC DNA]</scope>
    <source>
        <strain evidence="6 7">VS20</strain>
    </source>
</reference>
<dbReference type="Proteomes" id="UP000030762">
    <property type="component" value="Unassembled WGS sequence"/>
</dbReference>
<evidence type="ECO:0000256" key="2">
    <source>
        <dbReference type="PROSITE-ProRule" id="PRU00235"/>
    </source>
</evidence>
<evidence type="ECO:0000256" key="1">
    <source>
        <dbReference type="ARBA" id="ARBA00022737"/>
    </source>
</evidence>
<feature type="repeat" description="RCC1" evidence="2">
    <location>
        <begin position="1142"/>
        <end position="1190"/>
    </location>
</feature>
<protein>
    <submittedName>
        <fullName evidence="6">Uncharacterized protein</fullName>
    </submittedName>
</protein>
<dbReference type="Pfam" id="PF25390">
    <property type="entry name" value="WD40_RLD"/>
    <property type="match status" value="1"/>
</dbReference>
<evidence type="ECO:0000313" key="6">
    <source>
        <dbReference type="EMBL" id="EQC37236.1"/>
    </source>
</evidence>
<feature type="repeat" description="RCC1" evidence="2">
    <location>
        <begin position="1191"/>
        <end position="1240"/>
    </location>
</feature>
<dbReference type="RefSeq" id="XP_008609398.1">
    <property type="nucleotide sequence ID" value="XM_008611176.1"/>
</dbReference>
<dbReference type="OMA" id="CSGDQFW"/>
<evidence type="ECO:0000259" key="5">
    <source>
        <dbReference type="Pfam" id="PF25390"/>
    </source>
</evidence>